<dbReference type="InterPro" id="IPR047809">
    <property type="entry name" value="COQ7_proteobact"/>
</dbReference>
<feature type="binding site" evidence="9">
    <location>
        <position position="144"/>
    </location>
    <ligand>
        <name>Fe cation</name>
        <dbReference type="ChEBI" id="CHEBI:24875"/>
        <label>2</label>
    </ligand>
</feature>
<dbReference type="InterPro" id="IPR009078">
    <property type="entry name" value="Ferritin-like_SF"/>
</dbReference>
<evidence type="ECO:0000313" key="11">
    <source>
        <dbReference type="EMBL" id="QQD19409.1"/>
    </source>
</evidence>
<evidence type="ECO:0000256" key="9">
    <source>
        <dbReference type="HAMAP-Rule" id="MF_01658"/>
    </source>
</evidence>
<dbReference type="PANTHER" id="PTHR11237:SF4">
    <property type="entry name" value="5-DEMETHOXYUBIQUINONE HYDROXYLASE, MITOCHONDRIAL"/>
    <property type="match status" value="1"/>
</dbReference>
<dbReference type="AlphaFoldDB" id="A0A7T4R301"/>
<feature type="binding site" evidence="9">
    <location>
        <position position="176"/>
    </location>
    <ligand>
        <name>Fe cation</name>
        <dbReference type="ChEBI" id="CHEBI:24875"/>
        <label>1</label>
    </ligand>
</feature>
<dbReference type="Pfam" id="PF03232">
    <property type="entry name" value="COQ7"/>
    <property type="match status" value="1"/>
</dbReference>
<evidence type="ECO:0000256" key="8">
    <source>
        <dbReference type="ARBA" id="ARBA00023136"/>
    </source>
</evidence>
<feature type="binding site" evidence="9">
    <location>
        <position position="62"/>
    </location>
    <ligand>
        <name>Fe cation</name>
        <dbReference type="ChEBI" id="CHEBI:24875"/>
        <label>1</label>
    </ligand>
</feature>
<sequence>MARAYSLLDRALMGADRGLKTLTRGSSTASRLRPAGDNPSGALNSDQRRHAAGLMRINHTGEVCAQALYQGQALTARNSSVKAAMAEAADEEIDHLAWCESRLKELGSHTSRLNPLFYAGSFAIGAAAGAISDRVSLGFVAATEDQVCEHLKAHLQTLPEDDRDSRAILEQMLEDEARHASKAIESGGQRFSPPIKSAMTLMSKVMTKTTYHL</sequence>
<name>A0A7T4R301_9GAMM</name>
<keyword evidence="7 9" id="KW-0503">Monooxygenase</keyword>
<organism evidence="11 12">
    <name type="scientific">Spongiibacter nanhainus</name>
    <dbReference type="NCBI Taxonomy" id="2794344"/>
    <lineage>
        <taxon>Bacteria</taxon>
        <taxon>Pseudomonadati</taxon>
        <taxon>Pseudomonadota</taxon>
        <taxon>Gammaproteobacteria</taxon>
        <taxon>Cellvibrionales</taxon>
        <taxon>Spongiibacteraceae</taxon>
        <taxon>Spongiibacter</taxon>
    </lineage>
</organism>
<gene>
    <name evidence="9 11" type="primary">coq7</name>
    <name evidence="11" type="ORF">I6N98_06030</name>
</gene>
<protein>
    <recommendedName>
        <fullName evidence="9">3-demethoxyubiquinol 3-hydroxylase</fullName>
        <shortName evidence="9">DMQ hydroxylase</shortName>
        <ecNumber evidence="9">1.14.99.60</ecNumber>
    </recommendedName>
    <alternativeName>
        <fullName evidence="9">2-nonaprenyl-3-methyl-6-methoxy-1,4-benzoquinol hydroxylase</fullName>
    </alternativeName>
</protein>
<dbReference type="RefSeq" id="WP_198570893.1">
    <property type="nucleotide sequence ID" value="NZ_CP066167.1"/>
</dbReference>
<feature type="binding site" evidence="9">
    <location>
        <position position="176"/>
    </location>
    <ligand>
        <name>Fe cation</name>
        <dbReference type="ChEBI" id="CHEBI:24875"/>
        <label>2</label>
    </ligand>
</feature>
<comment type="cofactor">
    <cofactor evidence="9">
        <name>Fe cation</name>
        <dbReference type="ChEBI" id="CHEBI:24875"/>
    </cofactor>
    <text evidence="9">Binds 2 iron ions per subunit.</text>
</comment>
<dbReference type="InterPro" id="IPR011566">
    <property type="entry name" value="Ubq_synth_Coq7"/>
</dbReference>
<dbReference type="HAMAP" id="MF_01658">
    <property type="entry name" value="COQ7"/>
    <property type="match status" value="1"/>
</dbReference>
<feature type="binding site" evidence="9">
    <location>
        <position position="92"/>
    </location>
    <ligand>
        <name>Fe cation</name>
        <dbReference type="ChEBI" id="CHEBI:24875"/>
        <label>2</label>
    </ligand>
</feature>
<evidence type="ECO:0000256" key="1">
    <source>
        <dbReference type="ARBA" id="ARBA00004749"/>
    </source>
</evidence>
<dbReference type="Gene3D" id="1.20.1260.10">
    <property type="match status" value="1"/>
</dbReference>
<comment type="pathway">
    <text evidence="1 9">Cofactor biosynthesis; ubiquinone biosynthesis.</text>
</comment>
<dbReference type="PANTHER" id="PTHR11237">
    <property type="entry name" value="COENZYME Q10 BIOSYNTHESIS PROTEIN 7"/>
    <property type="match status" value="1"/>
</dbReference>
<proteinExistence type="inferred from homology"/>
<keyword evidence="6 9" id="KW-0408">Iron</keyword>
<evidence type="ECO:0000256" key="10">
    <source>
        <dbReference type="SAM" id="MobiDB-lite"/>
    </source>
</evidence>
<dbReference type="EMBL" id="CP066167">
    <property type="protein sequence ID" value="QQD19409.1"/>
    <property type="molecule type" value="Genomic_DNA"/>
</dbReference>
<accession>A0A7T4R301</accession>
<dbReference type="SUPFAM" id="SSF47240">
    <property type="entry name" value="Ferritin-like"/>
    <property type="match status" value="1"/>
</dbReference>
<dbReference type="CDD" id="cd01042">
    <property type="entry name" value="DMQH"/>
    <property type="match status" value="1"/>
</dbReference>
<feature type="binding site" evidence="9">
    <location>
        <position position="95"/>
    </location>
    <ligand>
        <name>Fe cation</name>
        <dbReference type="ChEBI" id="CHEBI:24875"/>
        <label>1</label>
    </ligand>
</feature>
<dbReference type="KEGG" id="snan:I6N98_06030"/>
<evidence type="ECO:0000256" key="6">
    <source>
        <dbReference type="ARBA" id="ARBA00023004"/>
    </source>
</evidence>
<feature type="binding site" evidence="9">
    <location>
        <position position="92"/>
    </location>
    <ligand>
        <name>Fe cation</name>
        <dbReference type="ChEBI" id="CHEBI:24875"/>
        <label>1</label>
    </ligand>
</feature>
<keyword evidence="3 9" id="KW-0831">Ubiquinone biosynthesis</keyword>
<dbReference type="GO" id="GO:0046872">
    <property type="term" value="F:metal ion binding"/>
    <property type="evidence" value="ECO:0007669"/>
    <property type="project" value="UniProtKB-KW"/>
</dbReference>
<dbReference type="EC" id="1.14.99.60" evidence="9"/>
<dbReference type="GO" id="GO:0005886">
    <property type="term" value="C:plasma membrane"/>
    <property type="evidence" value="ECO:0007669"/>
    <property type="project" value="UniProtKB-SubCell"/>
</dbReference>
<evidence type="ECO:0000256" key="3">
    <source>
        <dbReference type="ARBA" id="ARBA00022688"/>
    </source>
</evidence>
<evidence type="ECO:0000313" key="12">
    <source>
        <dbReference type="Proteomes" id="UP000596063"/>
    </source>
</evidence>
<comment type="catalytic activity">
    <reaction evidence="9">
        <text>a 5-methoxy-2-methyl-3-(all-trans-polyprenyl)benzene-1,4-diol + AH2 + O2 = a 3-demethylubiquinol + A + H2O</text>
        <dbReference type="Rhea" id="RHEA:50908"/>
        <dbReference type="Rhea" id="RHEA-COMP:10859"/>
        <dbReference type="Rhea" id="RHEA-COMP:10914"/>
        <dbReference type="ChEBI" id="CHEBI:13193"/>
        <dbReference type="ChEBI" id="CHEBI:15377"/>
        <dbReference type="ChEBI" id="CHEBI:15379"/>
        <dbReference type="ChEBI" id="CHEBI:17499"/>
        <dbReference type="ChEBI" id="CHEBI:84167"/>
        <dbReference type="ChEBI" id="CHEBI:84422"/>
        <dbReference type="EC" id="1.14.99.60"/>
    </reaction>
</comment>
<dbReference type="GO" id="GO:0008682">
    <property type="term" value="F:3-demethoxyubiquinol 3-hydroxylase activity"/>
    <property type="evidence" value="ECO:0007669"/>
    <property type="project" value="UniProtKB-EC"/>
</dbReference>
<dbReference type="Proteomes" id="UP000596063">
    <property type="component" value="Chromosome"/>
</dbReference>
<comment type="function">
    <text evidence="9">Catalyzes the hydroxylation of 2-nonaprenyl-3-methyl-6-methoxy-1,4-benzoquinol during ubiquinone biosynthesis.</text>
</comment>
<evidence type="ECO:0000256" key="5">
    <source>
        <dbReference type="ARBA" id="ARBA00023002"/>
    </source>
</evidence>
<evidence type="ECO:0000256" key="7">
    <source>
        <dbReference type="ARBA" id="ARBA00023033"/>
    </source>
</evidence>
<comment type="subcellular location">
    <subcellularLocation>
        <location evidence="9">Cell membrane</location>
        <topology evidence="9">Peripheral membrane protein</topology>
    </subcellularLocation>
</comment>
<comment type="similarity">
    <text evidence="9">Belongs to the COQ7 family.</text>
</comment>
<keyword evidence="12" id="KW-1185">Reference proteome</keyword>
<keyword evidence="2 9" id="KW-1003">Cell membrane</keyword>
<dbReference type="InterPro" id="IPR012347">
    <property type="entry name" value="Ferritin-like"/>
</dbReference>
<evidence type="ECO:0000256" key="2">
    <source>
        <dbReference type="ARBA" id="ARBA00022475"/>
    </source>
</evidence>
<feature type="binding site" evidence="9">
    <location>
        <position position="179"/>
    </location>
    <ligand>
        <name>Fe cation</name>
        <dbReference type="ChEBI" id="CHEBI:24875"/>
        <label>2</label>
    </ligand>
</feature>
<reference evidence="11 12" key="1">
    <citation type="submission" date="2020-12" db="EMBL/GenBank/DDBJ databases">
        <authorList>
            <person name="Shan Y."/>
        </authorList>
    </citation>
    <scope>NUCLEOTIDE SEQUENCE [LARGE SCALE GENOMIC DNA]</scope>
    <source>
        <strain evidence="12">csc3.9</strain>
    </source>
</reference>
<dbReference type="GO" id="GO:0006744">
    <property type="term" value="P:ubiquinone biosynthetic process"/>
    <property type="evidence" value="ECO:0007669"/>
    <property type="project" value="UniProtKB-UniRule"/>
</dbReference>
<dbReference type="NCBIfam" id="NF033656">
    <property type="entry name" value="DMQ_monoox_COQ7"/>
    <property type="match status" value="1"/>
</dbReference>
<dbReference type="UniPathway" id="UPA00232"/>
<feature type="region of interest" description="Disordered" evidence="10">
    <location>
        <begin position="23"/>
        <end position="47"/>
    </location>
</feature>
<keyword evidence="4 9" id="KW-0479">Metal-binding</keyword>
<keyword evidence="5 9" id="KW-0560">Oxidoreductase</keyword>
<keyword evidence="8 9" id="KW-0472">Membrane</keyword>
<evidence type="ECO:0000256" key="4">
    <source>
        <dbReference type="ARBA" id="ARBA00022723"/>
    </source>
</evidence>